<name>A0A084GZX7_METID</name>
<evidence type="ECO:0000313" key="10">
    <source>
        <dbReference type="Proteomes" id="UP000028549"/>
    </source>
</evidence>
<dbReference type="GO" id="GO:0022857">
    <property type="term" value="F:transmembrane transporter activity"/>
    <property type="evidence" value="ECO:0007669"/>
    <property type="project" value="InterPro"/>
</dbReference>
<dbReference type="PROSITE" id="PS50850">
    <property type="entry name" value="MFS"/>
    <property type="match status" value="1"/>
</dbReference>
<feature type="transmembrane region" description="Helical" evidence="7">
    <location>
        <begin position="244"/>
        <end position="265"/>
    </location>
</feature>
<protein>
    <recommendedName>
        <fullName evidence="8">Major facilitator superfamily (MFS) profile domain-containing protein</fullName>
    </recommendedName>
</protein>
<feature type="transmembrane region" description="Helical" evidence="7">
    <location>
        <begin position="277"/>
        <end position="294"/>
    </location>
</feature>
<feature type="domain" description="Major facilitator superfamily (MFS) profile" evidence="8">
    <location>
        <begin position="13"/>
        <end position="388"/>
    </location>
</feature>
<keyword evidence="10" id="KW-1185">Reference proteome</keyword>
<accession>A0A084GZX7</accession>
<evidence type="ECO:0000256" key="7">
    <source>
        <dbReference type="SAM" id="Phobius"/>
    </source>
</evidence>
<dbReference type="Proteomes" id="UP000028549">
    <property type="component" value="Unassembled WGS sequence"/>
</dbReference>
<comment type="similarity">
    <text evidence="2">Belongs to the major facilitator superfamily.</text>
</comment>
<evidence type="ECO:0000256" key="2">
    <source>
        <dbReference type="ARBA" id="ARBA00008335"/>
    </source>
</evidence>
<evidence type="ECO:0000313" key="9">
    <source>
        <dbReference type="EMBL" id="KEZ52889.1"/>
    </source>
</evidence>
<dbReference type="Gene3D" id="1.20.1250.20">
    <property type="entry name" value="MFS general substrate transporter like domains"/>
    <property type="match status" value="2"/>
</dbReference>
<organism evidence="9 10">
    <name type="scientific">Metabacillus indicus</name>
    <name type="common">Bacillus indicus</name>
    <dbReference type="NCBI Taxonomy" id="246786"/>
    <lineage>
        <taxon>Bacteria</taxon>
        <taxon>Bacillati</taxon>
        <taxon>Bacillota</taxon>
        <taxon>Bacilli</taxon>
        <taxon>Bacillales</taxon>
        <taxon>Bacillaceae</taxon>
        <taxon>Metabacillus</taxon>
    </lineage>
</organism>
<keyword evidence="4 7" id="KW-0812">Transmembrane</keyword>
<dbReference type="InterPro" id="IPR011701">
    <property type="entry name" value="MFS"/>
</dbReference>
<dbReference type="PANTHER" id="PTHR23514:SF3">
    <property type="entry name" value="BYPASS OF STOP CODON PROTEIN 6"/>
    <property type="match status" value="1"/>
</dbReference>
<feature type="transmembrane region" description="Helical" evidence="7">
    <location>
        <begin position="205"/>
        <end position="224"/>
    </location>
</feature>
<dbReference type="GO" id="GO:0005886">
    <property type="term" value="C:plasma membrane"/>
    <property type="evidence" value="ECO:0007669"/>
    <property type="project" value="UniProtKB-SubCell"/>
</dbReference>
<feature type="transmembrane region" description="Helical" evidence="7">
    <location>
        <begin position="340"/>
        <end position="359"/>
    </location>
</feature>
<comment type="subcellular location">
    <subcellularLocation>
        <location evidence="1">Cell membrane</location>
        <topology evidence="1">Multi-pass membrane protein</topology>
    </subcellularLocation>
</comment>
<evidence type="ECO:0000256" key="6">
    <source>
        <dbReference type="ARBA" id="ARBA00023136"/>
    </source>
</evidence>
<feature type="transmembrane region" description="Helical" evidence="7">
    <location>
        <begin position="141"/>
        <end position="160"/>
    </location>
</feature>
<dbReference type="STRING" id="246786.GS18_0208630"/>
<keyword evidence="6 7" id="KW-0472">Membrane</keyword>
<evidence type="ECO:0000256" key="4">
    <source>
        <dbReference type="ARBA" id="ARBA00022692"/>
    </source>
</evidence>
<gene>
    <name evidence="9" type="ORF">GS18_0208630</name>
</gene>
<sequence>MSQNVQHKPAFLFLLLLYLSFIALGLPDTGLGVAWNQMRADFGVPLEYAGFITMTITVCSAISGFLNGKLLARYGTGRVTAVSCTLTALAIIGFSLSESYWLILLLAVPLGLGAGAVDAGLNSYAAENLSSKHMNWLHSSWGIGATLSPVILTIGITQFGSWKAGYGFIGVVIFCLSVSLFMTLSFWKQKQQGGAREEVREDKPWICGIAPYLSVMAYIIYVAVEGGIGLWLSVLLVESRGLELSAAGFLAGAFFGSIMIGRFLMGFIADALGNRKLIFLGLAISAAGSAAFFYQENVMIYGTGIILLGLGFAPLYPAMMHETSKRYGSGQAKKIIGYQVAFSYISLLTFVPLIGYIASRTTLEFIPVFTAVSVAALALVIKTLNQLT</sequence>
<dbReference type="InterPro" id="IPR036259">
    <property type="entry name" value="MFS_trans_sf"/>
</dbReference>
<feature type="transmembrane region" description="Helical" evidence="7">
    <location>
        <begin position="79"/>
        <end position="96"/>
    </location>
</feature>
<reference evidence="9 10" key="1">
    <citation type="journal article" date="2005" name="Int. J. Syst. Evol. Microbiol.">
        <title>Bacillus cibi sp. nov., isolated from jeotgal, a traditional Korean fermented seafood.</title>
        <authorList>
            <person name="Yoon J.H."/>
            <person name="Lee C.H."/>
            <person name="Oh T.K."/>
        </authorList>
    </citation>
    <scope>NUCLEOTIDE SEQUENCE [LARGE SCALE GENOMIC DNA]</scope>
    <source>
        <strain evidence="9 10">DSM 16189</strain>
    </source>
</reference>
<evidence type="ECO:0000256" key="1">
    <source>
        <dbReference type="ARBA" id="ARBA00004651"/>
    </source>
</evidence>
<evidence type="ECO:0000256" key="5">
    <source>
        <dbReference type="ARBA" id="ARBA00022989"/>
    </source>
</evidence>
<dbReference type="EMBL" id="JNVC02000004">
    <property type="protein sequence ID" value="KEZ52889.1"/>
    <property type="molecule type" value="Genomic_DNA"/>
</dbReference>
<dbReference type="PANTHER" id="PTHR23514">
    <property type="entry name" value="BYPASS OF STOP CODON PROTEIN 6"/>
    <property type="match status" value="1"/>
</dbReference>
<feature type="transmembrane region" description="Helical" evidence="7">
    <location>
        <begin position="300"/>
        <end position="319"/>
    </location>
</feature>
<dbReference type="AlphaFoldDB" id="A0A084GZX7"/>
<dbReference type="SUPFAM" id="SSF103473">
    <property type="entry name" value="MFS general substrate transporter"/>
    <property type="match status" value="1"/>
</dbReference>
<evidence type="ECO:0000256" key="3">
    <source>
        <dbReference type="ARBA" id="ARBA00022448"/>
    </source>
</evidence>
<feature type="transmembrane region" description="Helical" evidence="7">
    <location>
        <begin position="49"/>
        <end position="67"/>
    </location>
</feature>
<proteinExistence type="inferred from homology"/>
<dbReference type="InterPro" id="IPR020846">
    <property type="entry name" value="MFS_dom"/>
</dbReference>
<comment type="caution">
    <text evidence="9">The sequence shown here is derived from an EMBL/GenBank/DDBJ whole genome shotgun (WGS) entry which is preliminary data.</text>
</comment>
<dbReference type="InterPro" id="IPR051788">
    <property type="entry name" value="MFS_Transporter"/>
</dbReference>
<keyword evidence="3" id="KW-0813">Transport</keyword>
<dbReference type="Pfam" id="PF07690">
    <property type="entry name" value="MFS_1"/>
    <property type="match status" value="1"/>
</dbReference>
<evidence type="ECO:0000259" key="8">
    <source>
        <dbReference type="PROSITE" id="PS50850"/>
    </source>
</evidence>
<feature type="transmembrane region" description="Helical" evidence="7">
    <location>
        <begin position="365"/>
        <end position="384"/>
    </location>
</feature>
<feature type="transmembrane region" description="Helical" evidence="7">
    <location>
        <begin position="166"/>
        <end position="184"/>
    </location>
</feature>
<feature type="transmembrane region" description="Helical" evidence="7">
    <location>
        <begin position="102"/>
        <end position="121"/>
    </location>
</feature>
<keyword evidence="5 7" id="KW-1133">Transmembrane helix</keyword>